<dbReference type="AlphaFoldDB" id="A0A9D2A8U1"/>
<dbReference type="InterPro" id="IPR002347">
    <property type="entry name" value="SDR_fam"/>
</dbReference>
<evidence type="ECO:0000256" key="1">
    <source>
        <dbReference type="ARBA" id="ARBA00006484"/>
    </source>
</evidence>
<comment type="similarity">
    <text evidence="1 3">Belongs to the short-chain dehydrogenases/reductases (SDR) family.</text>
</comment>
<dbReference type="InterPro" id="IPR036291">
    <property type="entry name" value="NAD(P)-bd_dom_sf"/>
</dbReference>
<dbReference type="FunFam" id="3.40.50.720:FF:000084">
    <property type="entry name" value="Short-chain dehydrogenase reductase"/>
    <property type="match status" value="1"/>
</dbReference>
<keyword evidence="2" id="KW-0560">Oxidoreductase</keyword>
<reference evidence="4" key="1">
    <citation type="journal article" date="2021" name="PeerJ">
        <title>Extensive microbial diversity within the chicken gut microbiome revealed by metagenomics and culture.</title>
        <authorList>
            <person name="Gilroy R."/>
            <person name="Ravi A."/>
            <person name="Getino M."/>
            <person name="Pursley I."/>
            <person name="Horton D.L."/>
            <person name="Alikhan N.F."/>
            <person name="Baker D."/>
            <person name="Gharbi K."/>
            <person name="Hall N."/>
            <person name="Watson M."/>
            <person name="Adriaenssens E.M."/>
            <person name="Foster-Nyarko E."/>
            <person name="Jarju S."/>
            <person name="Secka A."/>
            <person name="Antonio M."/>
            <person name="Oren A."/>
            <person name="Chaudhuri R.R."/>
            <person name="La Ragione R."/>
            <person name="Hildebrand F."/>
            <person name="Pallen M.J."/>
        </authorList>
    </citation>
    <scope>NUCLEOTIDE SEQUENCE</scope>
    <source>
        <strain evidence="4">ChiHejej3B27-3195</strain>
    </source>
</reference>
<gene>
    <name evidence="4" type="ORF">H9871_13375</name>
</gene>
<dbReference type="Pfam" id="PF00106">
    <property type="entry name" value="adh_short"/>
    <property type="match status" value="1"/>
</dbReference>
<dbReference type="Gene3D" id="3.40.50.720">
    <property type="entry name" value="NAD(P)-binding Rossmann-like Domain"/>
    <property type="match status" value="1"/>
</dbReference>
<dbReference type="InterPro" id="IPR050259">
    <property type="entry name" value="SDR"/>
</dbReference>
<evidence type="ECO:0000256" key="2">
    <source>
        <dbReference type="ARBA" id="ARBA00023002"/>
    </source>
</evidence>
<dbReference type="EMBL" id="DXGD01000498">
    <property type="protein sequence ID" value="HIX01118.1"/>
    <property type="molecule type" value="Genomic_DNA"/>
</dbReference>
<dbReference type="PRINTS" id="PR00080">
    <property type="entry name" value="SDRFAMILY"/>
</dbReference>
<evidence type="ECO:0000313" key="5">
    <source>
        <dbReference type="Proteomes" id="UP000824151"/>
    </source>
</evidence>
<accession>A0A9D2A8U1</accession>
<dbReference type="PANTHER" id="PTHR42879:SF2">
    <property type="entry name" value="3-OXOACYL-[ACYL-CARRIER-PROTEIN] REDUCTASE FABG"/>
    <property type="match status" value="1"/>
</dbReference>
<dbReference type="Proteomes" id="UP000824151">
    <property type="component" value="Unassembled WGS sequence"/>
</dbReference>
<organism evidence="4 5">
    <name type="scientific">Candidatus Nesterenkonia stercoripullorum</name>
    <dbReference type="NCBI Taxonomy" id="2838701"/>
    <lineage>
        <taxon>Bacteria</taxon>
        <taxon>Bacillati</taxon>
        <taxon>Actinomycetota</taxon>
        <taxon>Actinomycetes</taxon>
        <taxon>Micrococcales</taxon>
        <taxon>Micrococcaceae</taxon>
        <taxon>Nesterenkonia</taxon>
    </lineage>
</organism>
<comment type="caution">
    <text evidence="4">The sequence shown here is derived from an EMBL/GenBank/DDBJ whole genome shotgun (WGS) entry which is preliminary data.</text>
</comment>
<dbReference type="SUPFAM" id="SSF51735">
    <property type="entry name" value="NAD(P)-binding Rossmann-fold domains"/>
    <property type="match status" value="1"/>
</dbReference>
<protein>
    <submittedName>
        <fullName evidence="4">SDR family oxidoreductase</fullName>
    </submittedName>
</protein>
<evidence type="ECO:0000256" key="3">
    <source>
        <dbReference type="RuleBase" id="RU000363"/>
    </source>
</evidence>
<reference evidence="4" key="2">
    <citation type="submission" date="2021-04" db="EMBL/GenBank/DDBJ databases">
        <authorList>
            <person name="Gilroy R."/>
        </authorList>
    </citation>
    <scope>NUCLEOTIDE SEQUENCE</scope>
    <source>
        <strain evidence="4">ChiHejej3B27-3195</strain>
    </source>
</reference>
<dbReference type="PANTHER" id="PTHR42879">
    <property type="entry name" value="3-OXOACYL-(ACYL-CARRIER-PROTEIN) REDUCTASE"/>
    <property type="match status" value="1"/>
</dbReference>
<proteinExistence type="inferred from homology"/>
<name>A0A9D2A8U1_9MICC</name>
<sequence length="271" mass="28655">MPASDSAGEQPAASSTARDLFNVSGRLALVTGSSRGLGRVLAGTLADSGARLIVHGRDPEALETVRLEMEERSGHPAAAVSFDVTDDAAVRAALEHVLAEYGVPDILVNNAGLQRRAPLQDFDSGDWDDVVSSNLNSVFYVSRQLLPGMIERGSGKIVNIGSVQSLLARETIAPYSATKAAVAQLSKGMTADLARHNIQVNTISPGYFATDMNRALVDDEAFSGWLTQRTPARRWGSLDELSGALLFFSSDASSFVSGQNLFVDGGMTAVV</sequence>
<dbReference type="PRINTS" id="PR00081">
    <property type="entry name" value="GDHRDH"/>
</dbReference>
<evidence type="ECO:0000313" key="4">
    <source>
        <dbReference type="EMBL" id="HIX01118.1"/>
    </source>
</evidence>
<dbReference type="GO" id="GO:0016491">
    <property type="term" value="F:oxidoreductase activity"/>
    <property type="evidence" value="ECO:0007669"/>
    <property type="project" value="UniProtKB-KW"/>
</dbReference>